<feature type="domain" description="HAMP" evidence="16">
    <location>
        <begin position="177"/>
        <end position="229"/>
    </location>
</feature>
<dbReference type="CDD" id="cd00082">
    <property type="entry name" value="HisKA"/>
    <property type="match status" value="1"/>
</dbReference>
<dbReference type="SMART" id="SM00304">
    <property type="entry name" value="HAMP"/>
    <property type="match status" value="1"/>
</dbReference>
<gene>
    <name evidence="17" type="ORF">P0Y50_01315</name>
</gene>
<evidence type="ECO:0000256" key="4">
    <source>
        <dbReference type="ARBA" id="ARBA00022475"/>
    </source>
</evidence>
<dbReference type="PANTHER" id="PTHR44936:SF5">
    <property type="entry name" value="SENSOR HISTIDINE KINASE ENVZ"/>
    <property type="match status" value="1"/>
</dbReference>
<evidence type="ECO:0000256" key="13">
    <source>
        <dbReference type="ARBA" id="ARBA00023012"/>
    </source>
</evidence>
<dbReference type="AlphaFoldDB" id="A0AAJ5WXR1"/>
<dbReference type="InterPro" id="IPR004358">
    <property type="entry name" value="Sig_transdc_His_kin-like_C"/>
</dbReference>
<protein>
    <recommendedName>
        <fullName evidence="3">histidine kinase</fullName>
        <ecNumber evidence="3">2.7.13.3</ecNumber>
    </recommendedName>
</protein>
<keyword evidence="12" id="KW-1133">Transmembrane helix</keyword>
<keyword evidence="4" id="KW-1003">Cell membrane</keyword>
<evidence type="ECO:0000256" key="5">
    <source>
        <dbReference type="ARBA" id="ARBA00022519"/>
    </source>
</evidence>
<comment type="subcellular location">
    <subcellularLocation>
        <location evidence="2">Cell inner membrane</location>
        <topology evidence="2">Multi-pass membrane protein</topology>
    </subcellularLocation>
</comment>
<dbReference type="SMART" id="SM00388">
    <property type="entry name" value="HisKA"/>
    <property type="match status" value="1"/>
</dbReference>
<dbReference type="SMART" id="SM00387">
    <property type="entry name" value="HATPase_c"/>
    <property type="match status" value="1"/>
</dbReference>
<dbReference type="Pfam" id="PF00512">
    <property type="entry name" value="HisKA"/>
    <property type="match status" value="1"/>
</dbReference>
<keyword evidence="13" id="KW-0902">Two-component regulatory system</keyword>
<evidence type="ECO:0000256" key="1">
    <source>
        <dbReference type="ARBA" id="ARBA00000085"/>
    </source>
</evidence>
<feature type="domain" description="Histidine kinase" evidence="15">
    <location>
        <begin position="237"/>
        <end position="436"/>
    </location>
</feature>
<name>A0AAJ5WXR1_9CAUL</name>
<evidence type="ECO:0000256" key="11">
    <source>
        <dbReference type="ARBA" id="ARBA00022840"/>
    </source>
</evidence>
<dbReference type="Gene3D" id="3.30.565.10">
    <property type="entry name" value="Histidine kinase-like ATPase, C-terminal domain"/>
    <property type="match status" value="1"/>
</dbReference>
<dbReference type="GO" id="GO:0000155">
    <property type="term" value="F:phosphorelay sensor kinase activity"/>
    <property type="evidence" value="ECO:0007669"/>
    <property type="project" value="InterPro"/>
</dbReference>
<keyword evidence="14" id="KW-0472">Membrane</keyword>
<evidence type="ECO:0000256" key="14">
    <source>
        <dbReference type="ARBA" id="ARBA00023136"/>
    </source>
</evidence>
<evidence type="ECO:0000256" key="10">
    <source>
        <dbReference type="ARBA" id="ARBA00022777"/>
    </source>
</evidence>
<proteinExistence type="predicted"/>
<dbReference type="SUPFAM" id="SSF47384">
    <property type="entry name" value="Homodimeric domain of signal transducing histidine kinase"/>
    <property type="match status" value="1"/>
</dbReference>
<dbReference type="InterPro" id="IPR005467">
    <property type="entry name" value="His_kinase_dom"/>
</dbReference>
<evidence type="ECO:0000256" key="12">
    <source>
        <dbReference type="ARBA" id="ARBA00022989"/>
    </source>
</evidence>
<keyword evidence="8" id="KW-0812">Transmembrane</keyword>
<evidence type="ECO:0000259" key="15">
    <source>
        <dbReference type="PROSITE" id="PS50109"/>
    </source>
</evidence>
<dbReference type="Pfam" id="PF02518">
    <property type="entry name" value="HATPase_c"/>
    <property type="match status" value="1"/>
</dbReference>
<keyword evidence="5" id="KW-0997">Cell inner membrane</keyword>
<dbReference type="InterPro" id="IPR036890">
    <property type="entry name" value="HATPase_C_sf"/>
</dbReference>
<dbReference type="SUPFAM" id="SSF55874">
    <property type="entry name" value="ATPase domain of HSP90 chaperone/DNA topoisomerase II/histidine kinase"/>
    <property type="match status" value="1"/>
</dbReference>
<accession>A0AAJ5WXR1</accession>
<evidence type="ECO:0000256" key="3">
    <source>
        <dbReference type="ARBA" id="ARBA00012438"/>
    </source>
</evidence>
<evidence type="ECO:0000313" key="18">
    <source>
        <dbReference type="Proteomes" id="UP001213664"/>
    </source>
</evidence>
<dbReference type="Pfam" id="PF00672">
    <property type="entry name" value="HAMP"/>
    <property type="match status" value="1"/>
</dbReference>
<evidence type="ECO:0000259" key="16">
    <source>
        <dbReference type="PROSITE" id="PS50885"/>
    </source>
</evidence>
<comment type="catalytic activity">
    <reaction evidence="1">
        <text>ATP + protein L-histidine = ADP + protein N-phospho-L-histidine.</text>
        <dbReference type="EC" id="2.7.13.3"/>
    </reaction>
</comment>
<reference evidence="17" key="1">
    <citation type="submission" date="2023-03" db="EMBL/GenBank/DDBJ databases">
        <title>Andean soil-derived lignocellulolytic bacterial consortium as a source of novel taxa and putative plastic-active enzymes.</title>
        <authorList>
            <person name="Diaz-Garcia L."/>
            <person name="Chuvochina M."/>
            <person name="Feuerriegel G."/>
            <person name="Bunk B."/>
            <person name="Sproer C."/>
            <person name="Streit W.R."/>
            <person name="Rodriguez L.M."/>
            <person name="Overmann J."/>
            <person name="Jimenez D.J."/>
        </authorList>
    </citation>
    <scope>NUCLEOTIDE SEQUENCE</scope>
    <source>
        <strain evidence="17">MAG 833</strain>
    </source>
</reference>
<dbReference type="EMBL" id="CP119326">
    <property type="protein sequence ID" value="WEK40271.1"/>
    <property type="molecule type" value="Genomic_DNA"/>
</dbReference>
<organism evidence="17 18">
    <name type="scientific">Candidatus Brevundimonas colombiensis</name>
    <dbReference type="NCBI Taxonomy" id="3121376"/>
    <lineage>
        <taxon>Bacteria</taxon>
        <taxon>Pseudomonadati</taxon>
        <taxon>Pseudomonadota</taxon>
        <taxon>Alphaproteobacteria</taxon>
        <taxon>Caulobacterales</taxon>
        <taxon>Caulobacteraceae</taxon>
        <taxon>Brevundimonas</taxon>
    </lineage>
</organism>
<evidence type="ECO:0000256" key="8">
    <source>
        <dbReference type="ARBA" id="ARBA00022692"/>
    </source>
</evidence>
<keyword evidence="6" id="KW-0597">Phosphoprotein</keyword>
<evidence type="ECO:0000256" key="9">
    <source>
        <dbReference type="ARBA" id="ARBA00022741"/>
    </source>
</evidence>
<dbReference type="GO" id="GO:0005524">
    <property type="term" value="F:ATP binding"/>
    <property type="evidence" value="ECO:0007669"/>
    <property type="project" value="UniProtKB-KW"/>
</dbReference>
<evidence type="ECO:0000256" key="6">
    <source>
        <dbReference type="ARBA" id="ARBA00022553"/>
    </source>
</evidence>
<dbReference type="InterPro" id="IPR003660">
    <property type="entry name" value="HAMP_dom"/>
</dbReference>
<dbReference type="PROSITE" id="PS50885">
    <property type="entry name" value="HAMP"/>
    <property type="match status" value="1"/>
</dbReference>
<dbReference type="PRINTS" id="PR00344">
    <property type="entry name" value="BCTRLSENSOR"/>
</dbReference>
<keyword evidence="11 17" id="KW-0067">ATP-binding</keyword>
<dbReference type="GO" id="GO:0005886">
    <property type="term" value="C:plasma membrane"/>
    <property type="evidence" value="ECO:0007669"/>
    <property type="project" value="UniProtKB-SubCell"/>
</dbReference>
<keyword evidence="9" id="KW-0547">Nucleotide-binding</keyword>
<dbReference type="Gene3D" id="1.10.287.130">
    <property type="match status" value="1"/>
</dbReference>
<dbReference type="InterPro" id="IPR036097">
    <property type="entry name" value="HisK_dim/P_sf"/>
</dbReference>
<dbReference type="InterPro" id="IPR003661">
    <property type="entry name" value="HisK_dim/P_dom"/>
</dbReference>
<dbReference type="EC" id="2.7.13.3" evidence="3"/>
<keyword evidence="7" id="KW-0808">Transferase</keyword>
<dbReference type="InterPro" id="IPR003594">
    <property type="entry name" value="HATPase_dom"/>
</dbReference>
<sequence>MAGLRPRRAGNETTRLFLLLLIGALLAAGVTFAALSFSHRKGLSESHDFVTAERIVDLAGSSADPAAALSMGLPPADGLRLGAADAALTQAVTAAFKRRGIEGVALKAYRAPLIACGGVTAHMRCRILVLSPHGQPDAQVAISLPANPRPWSLSPEAAALLALGLAGVLLTGWMASRLAAGPLNRLSEGAVALSHDLDRPPLIEEGAREVRQATVALNAMQTRLKALIEERTRVLAAVAHDLQTPLTRMRLRIEKVDDADLRAQLVKDMAAMQHLVREGLDLARIETTVEDAVPVDLDALLSALCEDAADAGQPVVFVHGCGAVIRTRPQALRRCVTNLVDNAVRHGGDAQVSAVRHASDVRLTVRDHGPGVPGDQIPRLFEPFQRMDPSRSRDSGGSGLGLTIARRMAERAGARLTLTNADGGGLIAILAFDAPERQQGRWSA</sequence>
<dbReference type="InterPro" id="IPR050980">
    <property type="entry name" value="2C_sensor_his_kinase"/>
</dbReference>
<dbReference type="PROSITE" id="PS50109">
    <property type="entry name" value="HIS_KIN"/>
    <property type="match status" value="1"/>
</dbReference>
<evidence type="ECO:0000256" key="2">
    <source>
        <dbReference type="ARBA" id="ARBA00004429"/>
    </source>
</evidence>
<keyword evidence="10" id="KW-0418">Kinase</keyword>
<evidence type="ECO:0000313" key="17">
    <source>
        <dbReference type="EMBL" id="WEK40271.1"/>
    </source>
</evidence>
<evidence type="ECO:0000256" key="7">
    <source>
        <dbReference type="ARBA" id="ARBA00022679"/>
    </source>
</evidence>
<dbReference type="PANTHER" id="PTHR44936">
    <property type="entry name" value="SENSOR PROTEIN CREC"/>
    <property type="match status" value="1"/>
</dbReference>
<dbReference type="Proteomes" id="UP001213664">
    <property type="component" value="Chromosome"/>
</dbReference>